<evidence type="ECO:0000256" key="2">
    <source>
        <dbReference type="ARBA" id="ARBA00022475"/>
    </source>
</evidence>
<evidence type="ECO:0000256" key="1">
    <source>
        <dbReference type="ARBA" id="ARBA00004651"/>
    </source>
</evidence>
<evidence type="ECO:0000256" key="7">
    <source>
        <dbReference type="ARBA" id="ARBA00022989"/>
    </source>
</evidence>
<dbReference type="RefSeq" id="WP_056950436.1">
    <property type="nucleotide sequence ID" value="NZ_AZDJ01000013.1"/>
</dbReference>
<evidence type="ECO:0000313" key="16">
    <source>
        <dbReference type="Proteomes" id="UP000051804"/>
    </source>
</evidence>
<keyword evidence="3" id="KW-0444">Lipid biosynthesis</keyword>
<dbReference type="InterPro" id="IPR022924">
    <property type="entry name" value="Cardiolipin_synthase"/>
</dbReference>
<keyword evidence="4" id="KW-0808">Transferase</keyword>
<dbReference type="InterPro" id="IPR025202">
    <property type="entry name" value="PLD-like_dom"/>
</dbReference>
<reference evidence="15 16" key="1">
    <citation type="journal article" date="2015" name="Genome Announc.">
        <title>Expanding the biotechnology potential of lactobacilli through comparative genomics of 213 strains and associated genera.</title>
        <authorList>
            <person name="Sun Z."/>
            <person name="Harris H.M."/>
            <person name="McCann A."/>
            <person name="Guo C."/>
            <person name="Argimon S."/>
            <person name="Zhang W."/>
            <person name="Yang X."/>
            <person name="Jeffery I.B."/>
            <person name="Cooney J.C."/>
            <person name="Kagawa T.F."/>
            <person name="Liu W."/>
            <person name="Song Y."/>
            <person name="Salvetti E."/>
            <person name="Wrobel A."/>
            <person name="Rasinkangas P."/>
            <person name="Parkhill J."/>
            <person name="Rea M.C."/>
            <person name="O'Sullivan O."/>
            <person name="Ritari J."/>
            <person name="Douillard F.P."/>
            <person name="Paul Ross R."/>
            <person name="Yang R."/>
            <person name="Briner A.E."/>
            <person name="Felis G.E."/>
            <person name="de Vos W.M."/>
            <person name="Barrangou R."/>
            <person name="Klaenhammer T.R."/>
            <person name="Caufield P.W."/>
            <person name="Cui Y."/>
            <person name="Zhang H."/>
            <person name="O'Toole P.W."/>
        </authorList>
    </citation>
    <scope>NUCLEOTIDE SEQUENCE [LARGE SCALE GENOMIC DNA]</scope>
    <source>
        <strain evidence="15 16">JCM 17158</strain>
    </source>
</reference>
<feature type="transmembrane region" description="Helical" evidence="13">
    <location>
        <begin position="34"/>
        <end position="53"/>
    </location>
</feature>
<dbReference type="PROSITE" id="PS50035">
    <property type="entry name" value="PLD"/>
    <property type="match status" value="2"/>
</dbReference>
<evidence type="ECO:0000256" key="13">
    <source>
        <dbReference type="SAM" id="Phobius"/>
    </source>
</evidence>
<gene>
    <name evidence="15" type="ORF">FD02_GL001088</name>
</gene>
<evidence type="ECO:0000256" key="9">
    <source>
        <dbReference type="ARBA" id="ARBA00023136"/>
    </source>
</evidence>
<dbReference type="GO" id="GO:0032049">
    <property type="term" value="P:cardiolipin biosynthetic process"/>
    <property type="evidence" value="ECO:0007669"/>
    <property type="project" value="UniProtKB-UniRule"/>
</dbReference>
<organism evidence="15 16">
    <name type="scientific">Lacticaseibacillus nasuensis JCM 17158</name>
    <dbReference type="NCBI Taxonomy" id="1291734"/>
    <lineage>
        <taxon>Bacteria</taxon>
        <taxon>Bacillati</taxon>
        <taxon>Bacillota</taxon>
        <taxon>Bacilli</taxon>
        <taxon>Lactobacillales</taxon>
        <taxon>Lactobacillaceae</taxon>
        <taxon>Lacticaseibacillus</taxon>
    </lineage>
</organism>
<dbReference type="PANTHER" id="PTHR21248:SF22">
    <property type="entry name" value="PHOSPHOLIPASE D"/>
    <property type="match status" value="1"/>
</dbReference>
<evidence type="ECO:0000256" key="12">
    <source>
        <dbReference type="NCBIfam" id="TIGR04265"/>
    </source>
</evidence>
<sequence>MWLGLSILGIIIINAVSAIITVFRQPRDIAATWGWLLVLLLLPVIGFCLYWLFGRKLSSKKLNTLATQQHLGIDTLIAGQQEAVAVGSPLINTSAPAGLPILVRTLLQVDGALVTTMNDVHLIAARDQFTASLMKDVAAAVNHIHIEAYTIEPDATGQHLVALLTKKASEGVRVRVIYDSLGSHRLTRKFWAPLRAAGGQVEPFFATKLGRINPRVNFRNHRKLTVIDGTIGYMGGFDIGSSPHHLPIHRDTQLRITGQAVAVLQAQFFLDWNTTAKIQKVHFQQSYFPAPADTGTTAMQIVAGGPEQPMAALKLGYLRLLTLAKASIWLQTPYFVPDDSLLDALTIAANAGIDVRIMVPVRTNQPLMAKASQYYLDVMVQRGAKVYRYTNGFLHAKTIVVDEAYVATGTANFDLRSFTLNFELAAFIYDRHLAREAAALFTADMAHTVRYTKAMVAAKRRGQRLSGELSRLLAPIL</sequence>
<keyword evidence="8" id="KW-0443">Lipid metabolism</keyword>
<keyword evidence="10" id="KW-0594">Phospholipid biosynthesis</keyword>
<keyword evidence="2" id="KW-1003">Cell membrane</keyword>
<proteinExistence type="predicted"/>
<keyword evidence="7 13" id="KW-1133">Transmembrane helix</keyword>
<dbReference type="CDD" id="cd09112">
    <property type="entry name" value="PLDc_CLS_2"/>
    <property type="match status" value="1"/>
</dbReference>
<dbReference type="Pfam" id="PF13091">
    <property type="entry name" value="PLDc_2"/>
    <property type="match status" value="2"/>
</dbReference>
<evidence type="ECO:0000256" key="4">
    <source>
        <dbReference type="ARBA" id="ARBA00022679"/>
    </source>
</evidence>
<dbReference type="GO" id="GO:0008808">
    <property type="term" value="F:cardiolipin synthase activity"/>
    <property type="evidence" value="ECO:0007669"/>
    <property type="project" value="UniProtKB-UniRule"/>
</dbReference>
<keyword evidence="6" id="KW-0677">Repeat</keyword>
<dbReference type="Gene3D" id="3.30.870.10">
    <property type="entry name" value="Endonuclease Chain A"/>
    <property type="match status" value="2"/>
</dbReference>
<evidence type="ECO:0000313" key="15">
    <source>
        <dbReference type="EMBL" id="KRK73232.1"/>
    </source>
</evidence>
<accession>A0A0R1JP54</accession>
<feature type="domain" description="PLD phosphodiesterase" evidence="14">
    <location>
        <begin position="216"/>
        <end position="243"/>
    </location>
</feature>
<evidence type="ECO:0000256" key="10">
    <source>
        <dbReference type="ARBA" id="ARBA00023209"/>
    </source>
</evidence>
<dbReference type="CDD" id="cd09110">
    <property type="entry name" value="PLDc_CLS_1"/>
    <property type="match status" value="1"/>
</dbReference>
<dbReference type="SMART" id="SM00155">
    <property type="entry name" value="PLDc"/>
    <property type="match status" value="2"/>
</dbReference>
<dbReference type="NCBIfam" id="TIGR04265">
    <property type="entry name" value="bac_cardiolipin"/>
    <property type="match status" value="1"/>
</dbReference>
<keyword evidence="5 13" id="KW-0812">Transmembrane</keyword>
<dbReference type="Proteomes" id="UP000051804">
    <property type="component" value="Unassembled WGS sequence"/>
</dbReference>
<keyword evidence="11" id="KW-1208">Phospholipid metabolism</keyword>
<dbReference type="OrthoDB" id="9762009at2"/>
<keyword evidence="16" id="KW-1185">Reference proteome</keyword>
<comment type="caution">
    <text evidence="15">The sequence shown here is derived from an EMBL/GenBank/DDBJ whole genome shotgun (WGS) entry which is preliminary data.</text>
</comment>
<keyword evidence="9 13" id="KW-0472">Membrane</keyword>
<evidence type="ECO:0000259" key="14">
    <source>
        <dbReference type="PROSITE" id="PS50035"/>
    </source>
</evidence>
<evidence type="ECO:0000256" key="3">
    <source>
        <dbReference type="ARBA" id="ARBA00022516"/>
    </source>
</evidence>
<dbReference type="EC" id="2.7.8.-" evidence="12"/>
<dbReference type="InterPro" id="IPR027379">
    <property type="entry name" value="CLS_N"/>
</dbReference>
<dbReference type="AlphaFoldDB" id="A0A0R1JP54"/>
<evidence type="ECO:0000256" key="5">
    <source>
        <dbReference type="ARBA" id="ARBA00022692"/>
    </source>
</evidence>
<evidence type="ECO:0000256" key="8">
    <source>
        <dbReference type="ARBA" id="ARBA00023098"/>
    </source>
</evidence>
<evidence type="ECO:0000256" key="6">
    <source>
        <dbReference type="ARBA" id="ARBA00022737"/>
    </source>
</evidence>
<dbReference type="GO" id="GO:0005886">
    <property type="term" value="C:plasma membrane"/>
    <property type="evidence" value="ECO:0007669"/>
    <property type="project" value="UniProtKB-SubCell"/>
</dbReference>
<dbReference type="PATRIC" id="fig|1291734.4.peg.1118"/>
<dbReference type="InterPro" id="IPR001736">
    <property type="entry name" value="PLipase_D/transphosphatidylase"/>
</dbReference>
<comment type="subcellular location">
    <subcellularLocation>
        <location evidence="1">Cell membrane</location>
        <topology evidence="1">Multi-pass membrane protein</topology>
    </subcellularLocation>
</comment>
<dbReference type="Pfam" id="PF13396">
    <property type="entry name" value="PLDc_N"/>
    <property type="match status" value="1"/>
</dbReference>
<dbReference type="PANTHER" id="PTHR21248">
    <property type="entry name" value="CARDIOLIPIN SYNTHASE"/>
    <property type="match status" value="1"/>
</dbReference>
<feature type="domain" description="PLD phosphodiesterase" evidence="14">
    <location>
        <begin position="390"/>
        <end position="417"/>
    </location>
</feature>
<dbReference type="EMBL" id="AZDJ01000013">
    <property type="protein sequence ID" value="KRK73232.1"/>
    <property type="molecule type" value="Genomic_DNA"/>
</dbReference>
<dbReference type="SUPFAM" id="SSF56024">
    <property type="entry name" value="Phospholipase D/nuclease"/>
    <property type="match status" value="2"/>
</dbReference>
<name>A0A0R1JP54_9LACO</name>
<dbReference type="STRING" id="1291734.FD02_GL001088"/>
<protein>
    <recommendedName>
        <fullName evidence="12">Cardiolipin synthase</fullName>
        <ecNumber evidence="12">2.7.8.-</ecNumber>
    </recommendedName>
</protein>
<evidence type="ECO:0000256" key="11">
    <source>
        <dbReference type="ARBA" id="ARBA00023264"/>
    </source>
</evidence>